<protein>
    <submittedName>
        <fullName evidence="3">Uncharacterized protein</fullName>
    </submittedName>
</protein>
<proteinExistence type="predicted"/>
<feature type="signal peptide" evidence="2">
    <location>
        <begin position="1"/>
        <end position="24"/>
    </location>
</feature>
<keyword evidence="4" id="KW-1185">Reference proteome</keyword>
<dbReference type="AlphaFoldDB" id="A0AAW0SYP9"/>
<dbReference type="Proteomes" id="UP001487740">
    <property type="component" value="Unassembled WGS sequence"/>
</dbReference>
<accession>A0AAW0SYP9</accession>
<comment type="caution">
    <text evidence="3">The sequence shown here is derived from an EMBL/GenBank/DDBJ whole genome shotgun (WGS) entry which is preliminary data.</text>
</comment>
<gene>
    <name evidence="3" type="ORF">O3P69_019116</name>
</gene>
<evidence type="ECO:0000313" key="4">
    <source>
        <dbReference type="Proteomes" id="UP001487740"/>
    </source>
</evidence>
<evidence type="ECO:0000256" key="2">
    <source>
        <dbReference type="SAM" id="SignalP"/>
    </source>
</evidence>
<feature type="chain" id="PRO_5043968073" evidence="2">
    <location>
        <begin position="25"/>
        <end position="192"/>
    </location>
</feature>
<evidence type="ECO:0000256" key="1">
    <source>
        <dbReference type="SAM" id="MobiDB-lite"/>
    </source>
</evidence>
<keyword evidence="2" id="KW-0732">Signal</keyword>
<name>A0AAW0SYP9_SCYPA</name>
<dbReference type="EMBL" id="JARAKH010000043">
    <property type="protein sequence ID" value="KAK8379072.1"/>
    <property type="molecule type" value="Genomic_DNA"/>
</dbReference>
<sequence length="192" mass="20671">MAACGVGVCAVAGLLLAVGVGVQGMPTPLSTHRRCPPHPRPFPEQAVGRPSLTPPHPNLMVTVRKDERGRGSYTDLIIPTATYNLLGSGDGRLVEWRHVFRRTGGGLVGDVVVVAVVTGASPPNGDDMYTTSLDKVAVREMVKVVEGLEHQATFNLRDLLPSPAASLPYYQYRASEGEHCLDADWILYDARN</sequence>
<evidence type="ECO:0000313" key="3">
    <source>
        <dbReference type="EMBL" id="KAK8379072.1"/>
    </source>
</evidence>
<feature type="region of interest" description="Disordered" evidence="1">
    <location>
        <begin position="30"/>
        <end position="58"/>
    </location>
</feature>
<organism evidence="3 4">
    <name type="scientific">Scylla paramamosain</name>
    <name type="common">Mud crab</name>
    <dbReference type="NCBI Taxonomy" id="85552"/>
    <lineage>
        <taxon>Eukaryota</taxon>
        <taxon>Metazoa</taxon>
        <taxon>Ecdysozoa</taxon>
        <taxon>Arthropoda</taxon>
        <taxon>Crustacea</taxon>
        <taxon>Multicrustacea</taxon>
        <taxon>Malacostraca</taxon>
        <taxon>Eumalacostraca</taxon>
        <taxon>Eucarida</taxon>
        <taxon>Decapoda</taxon>
        <taxon>Pleocyemata</taxon>
        <taxon>Brachyura</taxon>
        <taxon>Eubrachyura</taxon>
        <taxon>Portunoidea</taxon>
        <taxon>Portunidae</taxon>
        <taxon>Portuninae</taxon>
        <taxon>Scylla</taxon>
    </lineage>
</organism>
<reference evidence="3 4" key="1">
    <citation type="submission" date="2023-03" db="EMBL/GenBank/DDBJ databases">
        <title>High-quality genome of Scylla paramamosain provides insights in environmental adaptation.</title>
        <authorList>
            <person name="Zhang L."/>
        </authorList>
    </citation>
    <scope>NUCLEOTIDE SEQUENCE [LARGE SCALE GENOMIC DNA]</scope>
    <source>
        <strain evidence="3">LZ_2023a</strain>
        <tissue evidence="3">Muscle</tissue>
    </source>
</reference>